<dbReference type="CDD" id="cd00009">
    <property type="entry name" value="AAA"/>
    <property type="match status" value="1"/>
</dbReference>
<dbReference type="Pfam" id="PF00158">
    <property type="entry name" value="Sigma54_activat"/>
    <property type="match status" value="1"/>
</dbReference>
<organism evidence="5 6">
    <name type="scientific">Paraclostridium ghonii</name>
    <dbReference type="NCBI Taxonomy" id="29358"/>
    <lineage>
        <taxon>Bacteria</taxon>
        <taxon>Bacillati</taxon>
        <taxon>Bacillota</taxon>
        <taxon>Clostridia</taxon>
        <taxon>Peptostreptococcales</taxon>
        <taxon>Peptostreptococcaceae</taxon>
        <taxon>Paraclostridium</taxon>
    </lineage>
</organism>
<dbReference type="EMBL" id="JAUSWG010000005">
    <property type="protein sequence ID" value="MDQ0556391.1"/>
    <property type="molecule type" value="Genomic_DNA"/>
</dbReference>
<keyword evidence="2" id="KW-0067">ATP-binding</keyword>
<gene>
    <name evidence="5" type="ORF">QOZ92_001505</name>
</gene>
<dbReference type="CDD" id="cd00130">
    <property type="entry name" value="PAS"/>
    <property type="match status" value="1"/>
</dbReference>
<dbReference type="Proteomes" id="UP001232584">
    <property type="component" value="Unassembled WGS sequence"/>
</dbReference>
<dbReference type="PROSITE" id="PS00675">
    <property type="entry name" value="SIGMA54_INTERACT_1"/>
    <property type="match status" value="1"/>
</dbReference>
<dbReference type="Gene3D" id="1.10.8.60">
    <property type="match status" value="1"/>
</dbReference>
<dbReference type="InterPro" id="IPR025943">
    <property type="entry name" value="Sigma_54_int_dom_ATP-bd_2"/>
</dbReference>
<dbReference type="Gene3D" id="1.10.10.10">
    <property type="entry name" value="Winged helix-like DNA-binding domain superfamily/Winged helix DNA-binding domain"/>
    <property type="match status" value="1"/>
</dbReference>
<dbReference type="PROSITE" id="PS50045">
    <property type="entry name" value="SIGMA54_INTERACT_4"/>
    <property type="match status" value="1"/>
</dbReference>
<reference evidence="5 6" key="1">
    <citation type="submission" date="2023-07" db="EMBL/GenBank/DDBJ databases">
        <title>Genomic Encyclopedia of Type Strains, Phase IV (KMG-IV): sequencing the most valuable type-strain genomes for metagenomic binning, comparative biology and taxonomic classification.</title>
        <authorList>
            <person name="Goeker M."/>
        </authorList>
    </citation>
    <scope>NUCLEOTIDE SEQUENCE [LARGE SCALE GENOMIC DNA]</scope>
    <source>
        <strain evidence="5 6">DSM 15049</strain>
    </source>
</reference>
<keyword evidence="6" id="KW-1185">Reference proteome</keyword>
<dbReference type="PANTHER" id="PTHR32071">
    <property type="entry name" value="TRANSCRIPTIONAL REGULATORY PROTEIN"/>
    <property type="match status" value="1"/>
</dbReference>
<evidence type="ECO:0000259" key="3">
    <source>
        <dbReference type="PROSITE" id="PS50045"/>
    </source>
</evidence>
<dbReference type="Gene3D" id="3.30.450.20">
    <property type="entry name" value="PAS domain"/>
    <property type="match status" value="1"/>
</dbReference>
<dbReference type="RefSeq" id="WP_307505481.1">
    <property type="nucleotide sequence ID" value="NZ_BAAACE010000021.1"/>
</dbReference>
<dbReference type="InterPro" id="IPR025662">
    <property type="entry name" value="Sigma_54_int_dom_ATP-bd_1"/>
</dbReference>
<dbReference type="SUPFAM" id="SSF52540">
    <property type="entry name" value="P-loop containing nucleoside triphosphate hydrolases"/>
    <property type="match status" value="1"/>
</dbReference>
<sequence length="686" mass="78141">MGKRELAIITLKKDAGEIYSNQIKYFLGDNIKINLYSFEEDNIKLVHEKLIVLSVKLKYDEISAMCGKDAQIIIPNLTFERSSVKKISNLDKHKKIFVYNLSKSMALETITIIHKLGIKIQNFIPSYPGADNISPDSVVLTAGEEILIKCNNCEIIDLGYRIIDLGCIAGIAINLGLKHLIKEDLLNKFTDKVVPTSYITEKLLLSQTRLESKFDFLLASIDEGLVCISEDKIVQFYSHVARKILGVNDNEMIGKYIGDYIKSFDFSQLKKENVNLQKLVKVNNIDINLDIRYTDISGFSGFIIKLAKFYVAEKKQAKLRAQLMNSGNVSKYNFNDIIGCSKDIIESKKIAYKMAQSNSSILIIGESGTGKELFAQSIHSASSRNQGPFVAVNCSTFQEGLLQSELFGYDDGAFTGAKKGGKIGLFEMANKGTIFLDEVGEMDLNSQASLLRVIQEKQIRRVGSDKVVDIDIRIVAATNRDLKKLICEGKFRKDLFYRLNVLPLKISPLRDRIGDLFLIFESFKKNLDAHFNLSDEVLDVFNRYNWEGNIRELSNLAEYFSYIDKDTIQVSDLPEYILESLNEENTCEEILKREKSYEKIKLKRELSDYIFVLNKMNEAYKLKQRIGRKKIYEYALEEKVFLTEQQIRHILLELQEHGLVKVLSGRGGSVVTEEGRTFLEERKSKI</sequence>
<evidence type="ECO:0000313" key="6">
    <source>
        <dbReference type="Proteomes" id="UP001232584"/>
    </source>
</evidence>
<dbReference type="PROSITE" id="PS50112">
    <property type="entry name" value="PAS"/>
    <property type="match status" value="1"/>
</dbReference>
<dbReference type="InterPro" id="IPR036388">
    <property type="entry name" value="WH-like_DNA-bd_sf"/>
</dbReference>
<dbReference type="PANTHER" id="PTHR32071:SF57">
    <property type="entry name" value="C4-DICARBOXYLATE TRANSPORT TRANSCRIPTIONAL REGULATORY PROTEIN DCTD"/>
    <property type="match status" value="1"/>
</dbReference>
<protein>
    <submittedName>
        <fullName evidence="5">Transcriptional regulator with PAS, ATPase and Fis domain</fullName>
    </submittedName>
</protein>
<dbReference type="InterPro" id="IPR002078">
    <property type="entry name" value="Sigma_54_int"/>
</dbReference>
<name>A0ABU0MZU5_9FIRM</name>
<dbReference type="SMART" id="SM00382">
    <property type="entry name" value="AAA"/>
    <property type="match status" value="1"/>
</dbReference>
<feature type="domain" description="Sigma-54 factor interaction" evidence="3">
    <location>
        <begin position="337"/>
        <end position="562"/>
    </location>
</feature>
<dbReference type="Gene3D" id="3.40.50.300">
    <property type="entry name" value="P-loop containing nucleotide triphosphate hydrolases"/>
    <property type="match status" value="1"/>
</dbReference>
<evidence type="ECO:0000313" key="5">
    <source>
        <dbReference type="EMBL" id="MDQ0556391.1"/>
    </source>
</evidence>
<evidence type="ECO:0000256" key="1">
    <source>
        <dbReference type="ARBA" id="ARBA00022741"/>
    </source>
</evidence>
<dbReference type="SUPFAM" id="SSF55785">
    <property type="entry name" value="PYP-like sensor domain (PAS domain)"/>
    <property type="match status" value="1"/>
</dbReference>
<dbReference type="InterPro" id="IPR003593">
    <property type="entry name" value="AAA+_ATPase"/>
</dbReference>
<dbReference type="SMART" id="SM00091">
    <property type="entry name" value="PAS"/>
    <property type="match status" value="1"/>
</dbReference>
<dbReference type="PROSITE" id="PS00676">
    <property type="entry name" value="SIGMA54_INTERACT_2"/>
    <property type="match status" value="1"/>
</dbReference>
<dbReference type="InterPro" id="IPR027417">
    <property type="entry name" value="P-loop_NTPase"/>
</dbReference>
<comment type="caution">
    <text evidence="5">The sequence shown here is derived from an EMBL/GenBank/DDBJ whole genome shotgun (WGS) entry which is preliminary data.</text>
</comment>
<evidence type="ECO:0000256" key="2">
    <source>
        <dbReference type="ARBA" id="ARBA00022840"/>
    </source>
</evidence>
<feature type="domain" description="PAS" evidence="4">
    <location>
        <begin position="210"/>
        <end position="283"/>
    </location>
</feature>
<dbReference type="InterPro" id="IPR035965">
    <property type="entry name" value="PAS-like_dom_sf"/>
</dbReference>
<accession>A0ABU0MZU5</accession>
<dbReference type="InterPro" id="IPR000014">
    <property type="entry name" value="PAS"/>
</dbReference>
<evidence type="ECO:0000259" key="4">
    <source>
        <dbReference type="PROSITE" id="PS50112"/>
    </source>
</evidence>
<keyword evidence="1" id="KW-0547">Nucleotide-binding</keyword>
<dbReference type="Pfam" id="PF25601">
    <property type="entry name" value="AAA_lid_14"/>
    <property type="match status" value="1"/>
</dbReference>
<proteinExistence type="predicted"/>
<dbReference type="InterPro" id="IPR058031">
    <property type="entry name" value="AAA_lid_NorR"/>
</dbReference>